<sequence>TRTVNYLLCPDAECSAEAVFGASIMDNVTTGSPPGEMHLKDYNYLALVLGVPLILVIILGNILVCLSVLTERSLKTATNYFIISLAVADLLLAVLVLPLYVYSEFLGGIWTLSTYICDALMTMDVMLCTASILNLCAISVDRYIAVVVPLKYNRNQFSVRQLALITATWVLSLGVASPVIFGLNQVPGRDPSVCKLEDDRFVVYSSICSFFVPCPVMLFLYYWMFRGLRRWSGRSRSQAGRASRRALSLRLSSALRRAKATTTGSREKVVYATPASLSPASPSAVSMMTPSATPVVEEQQDGATAAAESDPMTTQMDSVSDGDPTERREGDSRTQNGLMKTNAAKRGRRNSKSSRVSGRERKAMKVLPVVVVDQVRTQLKKIKARKATGPDGISSRLLRACADQLCQVVCYIFNLSLSGKSSCPVEDFLCGSSPQNFAPQGSPTTSDPWPLTSHLMKALERIVLRHLRPLRSLSHLEDAGNTVRITFFDFSSAFNTIHPSLLRVKLERAGASDQGSPTTSLTDPKGNDCEYRKVIMDFVDWCELNHLQVNASKTKEMVIDLQQETLIQHCTSEHPVYLSLCLPPGLHRGVFLACWTPFFVVHVTKVLCQSCDITPTLISVVTWLGYVNSAVNPIIYTAFNAEFRNLHSPTREVSLDTGEQSDASLRPERATSKSNLKLLAKDKRKYDNQNQKGESYVVEGHYAPGRVSHGKQVLGDRKD</sequence>
<feature type="non-terminal residue" evidence="1">
    <location>
        <position position="1"/>
    </location>
</feature>
<evidence type="ECO:0000313" key="1">
    <source>
        <dbReference type="EMBL" id="KAI3366578.1"/>
    </source>
</evidence>
<name>A0ACB8WIQ8_9TELE</name>
<keyword evidence="2" id="KW-1185">Reference proteome</keyword>
<dbReference type="Proteomes" id="UP000831701">
    <property type="component" value="Chromosome 10"/>
</dbReference>
<comment type="caution">
    <text evidence="1">The sequence shown here is derived from an EMBL/GenBank/DDBJ whole genome shotgun (WGS) entry which is preliminary data.</text>
</comment>
<proteinExistence type="predicted"/>
<protein>
    <submittedName>
        <fullName evidence="1">Uncharacterized protein</fullName>
    </submittedName>
</protein>
<organism evidence="1 2">
    <name type="scientific">Scortum barcoo</name>
    <name type="common">barcoo grunter</name>
    <dbReference type="NCBI Taxonomy" id="214431"/>
    <lineage>
        <taxon>Eukaryota</taxon>
        <taxon>Metazoa</taxon>
        <taxon>Chordata</taxon>
        <taxon>Craniata</taxon>
        <taxon>Vertebrata</taxon>
        <taxon>Euteleostomi</taxon>
        <taxon>Actinopterygii</taxon>
        <taxon>Neopterygii</taxon>
        <taxon>Teleostei</taxon>
        <taxon>Neoteleostei</taxon>
        <taxon>Acanthomorphata</taxon>
        <taxon>Eupercaria</taxon>
        <taxon>Centrarchiformes</taxon>
        <taxon>Terapontoidei</taxon>
        <taxon>Terapontidae</taxon>
        <taxon>Scortum</taxon>
    </lineage>
</organism>
<evidence type="ECO:0000313" key="2">
    <source>
        <dbReference type="Proteomes" id="UP000831701"/>
    </source>
</evidence>
<dbReference type="EMBL" id="CM041540">
    <property type="protein sequence ID" value="KAI3366578.1"/>
    <property type="molecule type" value="Genomic_DNA"/>
</dbReference>
<accession>A0ACB8WIQ8</accession>
<gene>
    <name evidence="1" type="ORF">L3Q82_009190</name>
</gene>
<reference evidence="1" key="1">
    <citation type="submission" date="2022-04" db="EMBL/GenBank/DDBJ databases">
        <title>Jade perch genome.</title>
        <authorList>
            <person name="Chao B."/>
        </authorList>
    </citation>
    <scope>NUCLEOTIDE SEQUENCE</scope>
    <source>
        <strain evidence="1">CB-2022</strain>
    </source>
</reference>